<protein>
    <submittedName>
        <fullName evidence="2">Heterokaryon incompatibility protein-domain-containing protein</fullName>
    </submittedName>
</protein>
<keyword evidence="3" id="KW-1185">Reference proteome</keyword>
<sequence length="184" mass="21401">MWLLETRSYVLRNKFSRPVEYAILSHTREDEEVTLQDMQNLAVPSKKAEWEKVKQTCKLACRQGFRYVWIDTYCINKDSSAELTQAINSMFDWYRSADECYAYLRSKAYLTDPLSQITWADPVTPNDPENLHMIPVGRKMSWAATRKTRIFDVNIPLIYGEGLKAFLRLQEAVANKTSDLSLFA</sequence>
<proteinExistence type="predicted"/>
<evidence type="ECO:0000313" key="3">
    <source>
        <dbReference type="Proteomes" id="UP001285441"/>
    </source>
</evidence>
<dbReference type="Proteomes" id="UP001285441">
    <property type="component" value="Unassembled WGS sequence"/>
</dbReference>
<gene>
    <name evidence="2" type="ORF">B0H63DRAFT_503973</name>
</gene>
<dbReference type="PANTHER" id="PTHR10622:SF12">
    <property type="entry name" value="HET DOMAIN-CONTAINING PROTEIN"/>
    <property type="match status" value="1"/>
</dbReference>
<comment type="caution">
    <text evidence="2">The sequence shown here is derived from an EMBL/GenBank/DDBJ whole genome shotgun (WGS) entry which is preliminary data.</text>
</comment>
<dbReference type="EMBL" id="JAULSW010000009">
    <property type="protein sequence ID" value="KAK3370361.1"/>
    <property type="molecule type" value="Genomic_DNA"/>
</dbReference>
<reference evidence="2" key="1">
    <citation type="journal article" date="2023" name="Mol. Phylogenet. Evol.">
        <title>Genome-scale phylogeny and comparative genomics of the fungal order Sordariales.</title>
        <authorList>
            <person name="Hensen N."/>
            <person name="Bonometti L."/>
            <person name="Westerberg I."/>
            <person name="Brannstrom I.O."/>
            <person name="Guillou S."/>
            <person name="Cros-Aarteil S."/>
            <person name="Calhoun S."/>
            <person name="Haridas S."/>
            <person name="Kuo A."/>
            <person name="Mondo S."/>
            <person name="Pangilinan J."/>
            <person name="Riley R."/>
            <person name="LaButti K."/>
            <person name="Andreopoulos B."/>
            <person name="Lipzen A."/>
            <person name="Chen C."/>
            <person name="Yan M."/>
            <person name="Daum C."/>
            <person name="Ng V."/>
            <person name="Clum A."/>
            <person name="Steindorff A."/>
            <person name="Ohm R.A."/>
            <person name="Martin F."/>
            <person name="Silar P."/>
            <person name="Natvig D.O."/>
            <person name="Lalanne C."/>
            <person name="Gautier V."/>
            <person name="Ament-Velasquez S.L."/>
            <person name="Kruys A."/>
            <person name="Hutchinson M.I."/>
            <person name="Powell A.J."/>
            <person name="Barry K."/>
            <person name="Miller A.N."/>
            <person name="Grigoriev I.V."/>
            <person name="Debuchy R."/>
            <person name="Gladieux P."/>
            <person name="Hiltunen Thoren M."/>
            <person name="Johannesson H."/>
        </authorList>
    </citation>
    <scope>NUCLEOTIDE SEQUENCE</scope>
    <source>
        <strain evidence="2">CBS 232.78</strain>
    </source>
</reference>
<organism evidence="2 3">
    <name type="scientific">Podospora didyma</name>
    <dbReference type="NCBI Taxonomy" id="330526"/>
    <lineage>
        <taxon>Eukaryota</taxon>
        <taxon>Fungi</taxon>
        <taxon>Dikarya</taxon>
        <taxon>Ascomycota</taxon>
        <taxon>Pezizomycotina</taxon>
        <taxon>Sordariomycetes</taxon>
        <taxon>Sordariomycetidae</taxon>
        <taxon>Sordariales</taxon>
        <taxon>Podosporaceae</taxon>
        <taxon>Podospora</taxon>
    </lineage>
</organism>
<accession>A0AAE0N4D3</accession>
<feature type="domain" description="Heterokaryon incompatibility" evidence="1">
    <location>
        <begin position="21"/>
        <end position="111"/>
    </location>
</feature>
<dbReference type="InterPro" id="IPR010730">
    <property type="entry name" value="HET"/>
</dbReference>
<dbReference type="AlphaFoldDB" id="A0AAE0N4D3"/>
<evidence type="ECO:0000313" key="2">
    <source>
        <dbReference type="EMBL" id="KAK3370361.1"/>
    </source>
</evidence>
<dbReference type="PANTHER" id="PTHR10622">
    <property type="entry name" value="HET DOMAIN-CONTAINING PROTEIN"/>
    <property type="match status" value="1"/>
</dbReference>
<dbReference type="Pfam" id="PF06985">
    <property type="entry name" value="HET"/>
    <property type="match status" value="1"/>
</dbReference>
<evidence type="ECO:0000259" key="1">
    <source>
        <dbReference type="Pfam" id="PF06985"/>
    </source>
</evidence>
<reference evidence="2" key="2">
    <citation type="submission" date="2023-06" db="EMBL/GenBank/DDBJ databases">
        <authorList>
            <consortium name="Lawrence Berkeley National Laboratory"/>
            <person name="Haridas S."/>
            <person name="Hensen N."/>
            <person name="Bonometti L."/>
            <person name="Westerberg I."/>
            <person name="Brannstrom I.O."/>
            <person name="Guillou S."/>
            <person name="Cros-Aarteil S."/>
            <person name="Calhoun S."/>
            <person name="Kuo A."/>
            <person name="Mondo S."/>
            <person name="Pangilinan J."/>
            <person name="Riley R."/>
            <person name="LaButti K."/>
            <person name="Andreopoulos B."/>
            <person name="Lipzen A."/>
            <person name="Chen C."/>
            <person name="Yanf M."/>
            <person name="Daum C."/>
            <person name="Ng V."/>
            <person name="Clum A."/>
            <person name="Steindorff A."/>
            <person name="Ohm R."/>
            <person name="Martin F."/>
            <person name="Silar P."/>
            <person name="Natvig D."/>
            <person name="Lalanne C."/>
            <person name="Gautier V."/>
            <person name="Ament-velasquez S.L."/>
            <person name="Kruys A."/>
            <person name="Hutchinson M.I."/>
            <person name="Powell A.J."/>
            <person name="Barry K."/>
            <person name="Miller A.N."/>
            <person name="Grigoriev I.V."/>
            <person name="Debuchy R."/>
            <person name="Gladieux P."/>
            <person name="Thoren M.H."/>
            <person name="Johannesson H."/>
        </authorList>
    </citation>
    <scope>NUCLEOTIDE SEQUENCE</scope>
    <source>
        <strain evidence="2">CBS 232.78</strain>
    </source>
</reference>
<name>A0AAE0N4D3_9PEZI</name>